<evidence type="ECO:0000256" key="2">
    <source>
        <dbReference type="ARBA" id="ARBA00022438"/>
    </source>
</evidence>
<evidence type="ECO:0000313" key="10">
    <source>
        <dbReference type="Proteomes" id="UP000095255"/>
    </source>
</evidence>
<feature type="binding site" evidence="8">
    <location>
        <position position="221"/>
    </location>
    <ligand>
        <name>Zn(2+)</name>
        <dbReference type="ChEBI" id="CHEBI:29105"/>
        <label>1</label>
    </ligand>
</feature>
<dbReference type="GO" id="GO:0006508">
    <property type="term" value="P:proteolysis"/>
    <property type="evidence" value="ECO:0007669"/>
    <property type="project" value="UniProtKB-KW"/>
</dbReference>
<dbReference type="SUPFAM" id="SSF53187">
    <property type="entry name" value="Zn-dependent exopeptidases"/>
    <property type="match status" value="1"/>
</dbReference>
<evidence type="ECO:0000256" key="4">
    <source>
        <dbReference type="ARBA" id="ARBA00022723"/>
    </source>
</evidence>
<dbReference type="PANTHER" id="PTHR32481:SF0">
    <property type="entry name" value="AMINOPEPTIDASE YPDE-RELATED"/>
    <property type="match status" value="1"/>
</dbReference>
<feature type="binding site" evidence="8">
    <location>
        <position position="170"/>
    </location>
    <ligand>
        <name>Zn(2+)</name>
        <dbReference type="ChEBI" id="CHEBI:29105"/>
        <label>2</label>
    </ligand>
</feature>
<keyword evidence="10" id="KW-1185">Reference proteome</keyword>
<evidence type="ECO:0008006" key="11">
    <source>
        <dbReference type="Google" id="ProtNLM"/>
    </source>
</evidence>
<feature type="binding site" evidence="8">
    <location>
        <position position="60"/>
    </location>
    <ligand>
        <name>Zn(2+)</name>
        <dbReference type="ChEBI" id="CHEBI:29105"/>
        <label>1</label>
    </ligand>
</feature>
<dbReference type="OrthoDB" id="9772053at2"/>
<dbReference type="PIRSF" id="PIRSF001123">
    <property type="entry name" value="PepA_GA"/>
    <property type="match status" value="1"/>
</dbReference>
<dbReference type="InterPro" id="IPR051464">
    <property type="entry name" value="Peptidase_M42_aminopept"/>
</dbReference>
<dbReference type="Gene3D" id="2.40.30.40">
    <property type="entry name" value="Peptidase M42, domain 2"/>
    <property type="match status" value="1"/>
</dbReference>
<dbReference type="EMBL" id="MJAT01000012">
    <property type="protein sequence ID" value="OEH85919.1"/>
    <property type="molecule type" value="Genomic_DNA"/>
</dbReference>
<evidence type="ECO:0000256" key="1">
    <source>
        <dbReference type="ARBA" id="ARBA00006272"/>
    </source>
</evidence>
<feature type="binding site" evidence="8">
    <location>
        <position position="170"/>
    </location>
    <ligand>
        <name>Zn(2+)</name>
        <dbReference type="ChEBI" id="CHEBI:29105"/>
        <label>1</label>
    </ligand>
</feature>
<keyword evidence="4 8" id="KW-0479">Metal-binding</keyword>
<organism evidence="9 10">
    <name type="scientific">Desulfuribacillus stibiiarsenatis</name>
    <dbReference type="NCBI Taxonomy" id="1390249"/>
    <lineage>
        <taxon>Bacteria</taxon>
        <taxon>Bacillati</taxon>
        <taxon>Bacillota</taxon>
        <taxon>Desulfuribacillia</taxon>
        <taxon>Desulfuribacillales</taxon>
        <taxon>Desulfuribacillaceae</taxon>
        <taxon>Desulfuribacillus</taxon>
    </lineage>
</organism>
<comment type="cofactor">
    <cofactor evidence="8">
        <name>a divalent metal cation</name>
        <dbReference type="ChEBI" id="CHEBI:60240"/>
    </cofactor>
    <text evidence="8">Binds 2 divalent metal cations per subunit.</text>
</comment>
<dbReference type="PANTHER" id="PTHR32481">
    <property type="entry name" value="AMINOPEPTIDASE"/>
    <property type="match status" value="1"/>
</dbReference>
<dbReference type="RefSeq" id="WP_069702002.1">
    <property type="nucleotide sequence ID" value="NZ_MJAT01000012.1"/>
</dbReference>
<keyword evidence="3" id="KW-0645">Protease</keyword>
<dbReference type="Proteomes" id="UP000095255">
    <property type="component" value="Unassembled WGS sequence"/>
</dbReference>
<feature type="binding site" evidence="8">
    <location>
        <position position="309"/>
    </location>
    <ligand>
        <name>Zn(2+)</name>
        <dbReference type="ChEBI" id="CHEBI:29105"/>
        <label>2</label>
    </ligand>
</feature>
<proteinExistence type="inferred from homology"/>
<keyword evidence="5" id="KW-0378">Hydrolase</keyword>
<dbReference type="GO" id="GO:0004177">
    <property type="term" value="F:aminopeptidase activity"/>
    <property type="evidence" value="ECO:0007669"/>
    <property type="project" value="UniProtKB-UniRule"/>
</dbReference>
<sequence length="340" mass="37234">MLLKKLTEANGVSGCEDEVRQLIIDEIKPYADEIEIDVLGNIIAKKNTTLPGPKLMLAAHMDEVGLMIVSIEKNGLLKFRPVGGIDSRILVSKPVHIGKEKIYGVIGAKAIHLQSPNERTIPLTIEQLYIDIGAKTKEEAETKVNIGDYVAFISDYQKMGVDCAKGKAFDDRVGCAALIEILKQRYDIPLYTVFTVQEEVGLRGATVATYSIKPDIAIVLEGTTASDVIGTKEDQYITQLGKGPAISVMDRSTIANPMFTKFILQVAHQYSIPVQIREGATGGNDAGKIHITNEGVLTAVISLPIRYIHSPNSMIHLQDYKNYLELTNRCIEEIAKGGLI</sequence>
<dbReference type="InterPro" id="IPR008007">
    <property type="entry name" value="Peptidase_M42"/>
</dbReference>
<evidence type="ECO:0000256" key="5">
    <source>
        <dbReference type="ARBA" id="ARBA00022801"/>
    </source>
</evidence>
<reference evidence="9 10" key="1">
    <citation type="submission" date="2016-09" db="EMBL/GenBank/DDBJ databases">
        <title>Desulfuribacillus arsenicus sp. nov., an obligately anaerobic, dissimilatory arsenic- and antimonate-reducing bacterium isolated from anoxic sediments.</title>
        <authorList>
            <person name="Abin C.A."/>
            <person name="Hollibaugh J.T."/>
        </authorList>
    </citation>
    <scope>NUCLEOTIDE SEQUENCE [LARGE SCALE GENOMIC DNA]</scope>
    <source>
        <strain evidence="9 10">MLFW-2</strain>
    </source>
</reference>
<comment type="similarity">
    <text evidence="1 6">Belongs to the peptidase M42 family.</text>
</comment>
<name>A0A1E5L7F1_9FIRM</name>
<dbReference type="STRING" id="1390249.BHU72_03865"/>
<dbReference type="SUPFAM" id="SSF101821">
    <property type="entry name" value="Aminopeptidase/glucanase lid domain"/>
    <property type="match status" value="1"/>
</dbReference>
<feature type="binding site" evidence="8">
    <location>
        <position position="199"/>
    </location>
    <ligand>
        <name>Zn(2+)</name>
        <dbReference type="ChEBI" id="CHEBI:29105"/>
        <label>2</label>
    </ligand>
</feature>
<dbReference type="AlphaFoldDB" id="A0A1E5L7F1"/>
<dbReference type="Gene3D" id="3.40.630.10">
    <property type="entry name" value="Zn peptidases"/>
    <property type="match status" value="1"/>
</dbReference>
<dbReference type="Pfam" id="PF05343">
    <property type="entry name" value="Peptidase_M42"/>
    <property type="match status" value="1"/>
</dbReference>
<keyword evidence="2" id="KW-0031">Aminopeptidase</keyword>
<comment type="caution">
    <text evidence="9">The sequence shown here is derived from an EMBL/GenBank/DDBJ whole genome shotgun (WGS) entry which is preliminary data.</text>
</comment>
<protein>
    <recommendedName>
        <fullName evidence="11">Peptidase M42</fullName>
    </recommendedName>
</protein>
<dbReference type="InterPro" id="IPR023367">
    <property type="entry name" value="Peptidase_M42_dom2"/>
</dbReference>
<evidence type="ECO:0000313" key="9">
    <source>
        <dbReference type="EMBL" id="OEH85919.1"/>
    </source>
</evidence>
<evidence type="ECO:0000256" key="6">
    <source>
        <dbReference type="PIRNR" id="PIRNR001123"/>
    </source>
</evidence>
<gene>
    <name evidence="9" type="ORF">BHU72_03865</name>
</gene>
<evidence type="ECO:0000256" key="3">
    <source>
        <dbReference type="ARBA" id="ARBA00022670"/>
    </source>
</evidence>
<feature type="active site" description="Proton acceptor" evidence="7">
    <location>
        <position position="198"/>
    </location>
</feature>
<evidence type="ECO:0000256" key="7">
    <source>
        <dbReference type="PIRSR" id="PIRSR001123-1"/>
    </source>
</evidence>
<dbReference type="CDD" id="cd05656">
    <property type="entry name" value="M42_Frv"/>
    <property type="match status" value="1"/>
</dbReference>
<dbReference type="GO" id="GO:0046872">
    <property type="term" value="F:metal ion binding"/>
    <property type="evidence" value="ECO:0007669"/>
    <property type="project" value="UniProtKB-UniRule"/>
</dbReference>
<accession>A0A1E5L7F1</accession>
<evidence type="ECO:0000256" key="8">
    <source>
        <dbReference type="PIRSR" id="PIRSR001123-2"/>
    </source>
</evidence>